<dbReference type="GO" id="GO:0034355">
    <property type="term" value="P:NAD+ biosynthetic process via the salvage pathway"/>
    <property type="evidence" value="ECO:0007669"/>
    <property type="project" value="UniProtKB-ARBA"/>
</dbReference>
<evidence type="ECO:0000256" key="5">
    <source>
        <dbReference type="ARBA" id="ARBA00022598"/>
    </source>
</evidence>
<dbReference type="CDD" id="cd01570">
    <property type="entry name" value="NAPRTase_A"/>
    <property type="match status" value="1"/>
</dbReference>
<dbReference type="Pfam" id="PF04095">
    <property type="entry name" value="NAPRTase"/>
    <property type="match status" value="1"/>
</dbReference>
<dbReference type="NCBIfam" id="NF006695">
    <property type="entry name" value="PRK09243.1-2"/>
    <property type="match status" value="1"/>
</dbReference>
<evidence type="ECO:0000256" key="9">
    <source>
        <dbReference type="RuleBase" id="RU365100"/>
    </source>
</evidence>
<keyword evidence="14" id="KW-1185">Reference proteome</keyword>
<dbReference type="PANTHER" id="PTHR11098:SF1">
    <property type="entry name" value="NICOTINATE PHOSPHORIBOSYLTRANSFERASE"/>
    <property type="match status" value="1"/>
</dbReference>
<gene>
    <name evidence="13" type="ORF">CQ405_01510</name>
</gene>
<keyword evidence="13" id="KW-0328">Glycosyltransferase</keyword>
<evidence type="ECO:0000256" key="7">
    <source>
        <dbReference type="ARBA" id="ARBA00022679"/>
    </source>
</evidence>
<evidence type="ECO:0000259" key="11">
    <source>
        <dbReference type="Pfam" id="PF17767"/>
    </source>
</evidence>
<keyword evidence="7 9" id="KW-0808">Transferase</keyword>
<proteinExistence type="inferred from homology"/>
<protein>
    <recommendedName>
        <fullName evidence="3 9">Nicotinate phosphoribosyltransferase</fullName>
        <ecNumber evidence="3 9">6.3.4.21</ecNumber>
    </recommendedName>
</protein>
<dbReference type="InterPro" id="IPR041525">
    <property type="entry name" value="N/Namide_PRibTrfase"/>
</dbReference>
<dbReference type="Pfam" id="PF17767">
    <property type="entry name" value="NAPRTase_N"/>
    <property type="match status" value="1"/>
</dbReference>
<evidence type="ECO:0000256" key="1">
    <source>
        <dbReference type="ARBA" id="ARBA00004952"/>
    </source>
</evidence>
<feature type="domain" description="Nicotinate/nicotinamide phosphoribosyltransferase" evidence="10">
    <location>
        <begin position="150"/>
        <end position="338"/>
    </location>
</feature>
<dbReference type="Proteomes" id="UP000240535">
    <property type="component" value="Unassembled WGS sequence"/>
</dbReference>
<evidence type="ECO:0000259" key="10">
    <source>
        <dbReference type="Pfam" id="PF04095"/>
    </source>
</evidence>
<dbReference type="InterPro" id="IPR040727">
    <property type="entry name" value="NAPRTase_N"/>
</dbReference>
<dbReference type="NCBIfam" id="NF009131">
    <property type="entry name" value="PRK12484.1"/>
    <property type="match status" value="1"/>
</dbReference>
<evidence type="ECO:0000313" key="13">
    <source>
        <dbReference type="EMBL" id="PSM53247.1"/>
    </source>
</evidence>
<comment type="pathway">
    <text evidence="1 9">Cofactor biosynthesis; NAD(+) biosynthesis; nicotinate D-ribonucleotide from nicotinate: step 1/1.</text>
</comment>
<evidence type="ECO:0000256" key="2">
    <source>
        <dbReference type="ARBA" id="ARBA00010897"/>
    </source>
</evidence>
<comment type="catalytic activity">
    <reaction evidence="8 9">
        <text>5-phospho-alpha-D-ribose 1-diphosphate + nicotinate + ATP + H2O = nicotinate beta-D-ribonucleotide + ADP + phosphate + diphosphate</text>
        <dbReference type="Rhea" id="RHEA:36163"/>
        <dbReference type="ChEBI" id="CHEBI:15377"/>
        <dbReference type="ChEBI" id="CHEBI:30616"/>
        <dbReference type="ChEBI" id="CHEBI:32544"/>
        <dbReference type="ChEBI" id="CHEBI:33019"/>
        <dbReference type="ChEBI" id="CHEBI:43474"/>
        <dbReference type="ChEBI" id="CHEBI:57502"/>
        <dbReference type="ChEBI" id="CHEBI:58017"/>
        <dbReference type="ChEBI" id="CHEBI:456216"/>
        <dbReference type="EC" id="6.3.4.21"/>
    </reaction>
</comment>
<dbReference type="InterPro" id="IPR006405">
    <property type="entry name" value="Nic_PRibTrfase_pncB"/>
</dbReference>
<organism evidence="13 14">
    <name type="scientific">Campylobacter blaseri</name>
    <dbReference type="NCBI Taxonomy" id="2042961"/>
    <lineage>
        <taxon>Bacteria</taxon>
        <taxon>Pseudomonadati</taxon>
        <taxon>Campylobacterota</taxon>
        <taxon>Epsilonproteobacteria</taxon>
        <taxon>Campylobacterales</taxon>
        <taxon>Campylobacteraceae</taxon>
        <taxon>Campylobacter</taxon>
    </lineage>
</organism>
<evidence type="ECO:0000313" key="14">
    <source>
        <dbReference type="Proteomes" id="UP000240535"/>
    </source>
</evidence>
<dbReference type="GO" id="GO:0004516">
    <property type="term" value="F:nicotinate phosphoribosyltransferase activity"/>
    <property type="evidence" value="ECO:0007669"/>
    <property type="project" value="UniProtKB-UniRule"/>
</dbReference>
<keyword evidence="5 9" id="KW-0436">Ligase</keyword>
<dbReference type="UniPathway" id="UPA00253">
    <property type="reaction ID" value="UER00457"/>
</dbReference>
<reference evidence="14" key="1">
    <citation type="submission" date="2017-10" db="EMBL/GenBank/DDBJ databases">
        <title>Campylobacter species from seals.</title>
        <authorList>
            <person name="Gilbert M.J."/>
            <person name="Zomer A.L."/>
            <person name="Timmerman A.J."/>
            <person name="Duim B."/>
            <person name="Wagenaar J.A."/>
        </authorList>
    </citation>
    <scope>NUCLEOTIDE SEQUENCE [LARGE SCALE GENOMIC DNA]</scope>
    <source>
        <strain evidence="14">17S00004-5</strain>
    </source>
</reference>
<evidence type="ECO:0000259" key="12">
    <source>
        <dbReference type="Pfam" id="PF17956"/>
    </source>
</evidence>
<dbReference type="SUPFAM" id="SSF54675">
    <property type="entry name" value="Nicotinate/Quinolinate PRTase N-terminal domain-like"/>
    <property type="match status" value="1"/>
</dbReference>
<dbReference type="Pfam" id="PF17956">
    <property type="entry name" value="NAPRTase_C"/>
    <property type="match status" value="1"/>
</dbReference>
<evidence type="ECO:0000256" key="8">
    <source>
        <dbReference type="ARBA" id="ARBA00048668"/>
    </source>
</evidence>
<dbReference type="InterPro" id="IPR007229">
    <property type="entry name" value="Nic_PRibTrfase-Fam"/>
</dbReference>
<accession>A0A2P8R407</accession>
<dbReference type="Gene3D" id="3.20.20.70">
    <property type="entry name" value="Aldolase class I"/>
    <property type="match status" value="1"/>
</dbReference>
<dbReference type="EMBL" id="PDHH01000001">
    <property type="protein sequence ID" value="PSM53247.1"/>
    <property type="molecule type" value="Genomic_DNA"/>
</dbReference>
<comment type="function">
    <text evidence="9">Catalyzes the first step in the biosynthesis of NAD from nicotinic acid, the ATP-dependent synthesis of beta-nicotinate D-ribonucleotide from nicotinate and 5-phospho-D-ribose 1-phosphate.</text>
</comment>
<sequence>MNNFGLFTDFYQLSMMQGYFKEKRDSVVVFDCFFRKHPFEGGYTIICGINEVVEYIQNLKFSDEDIEYLRTLNSFDDDFLQHLKTLKFSGEIYAMKEGSIAFAHEPIIRVKANILEAQLIETAILNIVNFQTLIATKSSRVVESAKGGGVMEFGLRRAQARSAGLYGSKAAIVGGCVGTSNVEAAKKFGLKVIGTHSHSWVQSFNSELESFRAYAKCYPNSTLLLIDTYNVLNSGLPNAITVFKELREKGYKPLGVRLDSGDLEYLSKEVRKALDAEGFKDAKITASNDLDEHLIEHLLINGAKIDNWGVGTRLITAHDSPSLGGVYKLSGVLKDGKIEPKMKISNDPRKINNPGLKQVYRLYDKDTDKAIADLITLDDEVINNDEIKIFHPLYTYKRKIVKNFYAKKLLKPLFIDGKFVGKMQSVKEIAKFAKEEKESMWEQYLRNIKPQTYKVDLSQKLWDIRESIIQKHKPN</sequence>
<dbReference type="PANTHER" id="PTHR11098">
    <property type="entry name" value="NICOTINATE PHOSPHORIBOSYLTRANSFERASE"/>
    <property type="match status" value="1"/>
</dbReference>
<dbReference type="FunFam" id="3.20.20.70:FF:000076">
    <property type="entry name" value="Nicotinate phosphoribosyltransferase"/>
    <property type="match status" value="1"/>
</dbReference>
<dbReference type="InterPro" id="IPR013785">
    <property type="entry name" value="Aldolase_TIM"/>
</dbReference>
<dbReference type="GO" id="GO:0047280">
    <property type="term" value="F:nicotinamide phosphoribosyltransferase activity"/>
    <property type="evidence" value="ECO:0007669"/>
    <property type="project" value="UniProtKB-ARBA"/>
</dbReference>
<dbReference type="GO" id="GO:0005829">
    <property type="term" value="C:cytosol"/>
    <property type="evidence" value="ECO:0007669"/>
    <property type="project" value="TreeGrafter"/>
</dbReference>
<feature type="domain" description="Nicotinate phosphoribosyltransferase N-terminal" evidence="11">
    <location>
        <begin position="6"/>
        <end position="129"/>
    </location>
</feature>
<dbReference type="OrthoDB" id="9771406at2"/>
<dbReference type="Gene3D" id="3.20.140.10">
    <property type="entry name" value="nicotinate phosphoribosyltransferase"/>
    <property type="match status" value="1"/>
</dbReference>
<dbReference type="SUPFAM" id="SSF51690">
    <property type="entry name" value="Nicotinate/Quinolinate PRTase C-terminal domain-like"/>
    <property type="match status" value="1"/>
</dbReference>
<evidence type="ECO:0000256" key="3">
    <source>
        <dbReference type="ARBA" id="ARBA00013236"/>
    </source>
</evidence>
<comment type="similarity">
    <text evidence="2 9">Belongs to the NAPRTase family.</text>
</comment>
<comment type="caution">
    <text evidence="13">The sequence shown here is derived from an EMBL/GenBank/DDBJ whole genome shotgun (WGS) entry which is preliminary data.</text>
</comment>
<feature type="domain" description="Nicotinate phosphoribosyltransferase C-terminal" evidence="12">
    <location>
        <begin position="357"/>
        <end position="464"/>
    </location>
</feature>
<dbReference type="NCBIfam" id="TIGR01513">
    <property type="entry name" value="NAPRTase_put"/>
    <property type="match status" value="1"/>
</dbReference>
<comment type="PTM">
    <text evidence="9">Transiently phosphorylated on a His residue during the reaction cycle. Phosphorylation strongly increases the affinity for substrates and increases the rate of nicotinate D-ribonucleotide production. Dephosphorylation regenerates the low-affinity form of the enzyme, leading to product release.</text>
</comment>
<dbReference type="AlphaFoldDB" id="A0A2P8R407"/>
<dbReference type="PIRSF" id="PIRSF000484">
    <property type="entry name" value="NAPRT"/>
    <property type="match status" value="1"/>
</dbReference>
<name>A0A2P8R407_9BACT</name>
<evidence type="ECO:0000256" key="4">
    <source>
        <dbReference type="ARBA" id="ARBA00022553"/>
    </source>
</evidence>
<dbReference type="EC" id="6.3.4.21" evidence="3 9"/>
<dbReference type="InterPro" id="IPR041619">
    <property type="entry name" value="NAPRTase_C"/>
</dbReference>
<dbReference type="InterPro" id="IPR036068">
    <property type="entry name" value="Nicotinate_pribotase-like_C"/>
</dbReference>
<dbReference type="RefSeq" id="WP_106869850.1">
    <property type="nucleotide sequence ID" value="NZ_CP053841.1"/>
</dbReference>
<keyword evidence="4" id="KW-0597">Phosphoprotein</keyword>
<keyword evidence="6 9" id="KW-0662">Pyridine nucleotide biosynthesis</keyword>
<evidence type="ECO:0000256" key="6">
    <source>
        <dbReference type="ARBA" id="ARBA00022642"/>
    </source>
</evidence>